<evidence type="ECO:0000259" key="1">
    <source>
        <dbReference type="Pfam" id="PF07833"/>
    </source>
</evidence>
<comment type="caution">
    <text evidence="2">The sequence shown here is derived from an EMBL/GenBank/DDBJ whole genome shotgun (WGS) entry which is preliminary data.</text>
</comment>
<dbReference type="HOGENOM" id="CLU_614965_0_0_9"/>
<protein>
    <recommendedName>
        <fullName evidence="1">Copper amine oxidase-like N-terminal domain-containing protein</fullName>
    </recommendedName>
</protein>
<organism evidence="2 3">
    <name type="scientific">Clostridium botulinum B2 450</name>
    <dbReference type="NCBI Taxonomy" id="1379739"/>
    <lineage>
        <taxon>Bacteria</taxon>
        <taxon>Bacillati</taxon>
        <taxon>Bacillota</taxon>
        <taxon>Clostridia</taxon>
        <taxon>Eubacteriales</taxon>
        <taxon>Clostridiaceae</taxon>
        <taxon>Clostridium</taxon>
    </lineage>
</organism>
<dbReference type="CDD" id="cd10923">
    <property type="entry name" value="CE4_COG5298"/>
    <property type="match status" value="1"/>
</dbReference>
<dbReference type="InterPro" id="IPR012854">
    <property type="entry name" value="Cu_amine_oxidase-like_N"/>
</dbReference>
<sequence length="450" mass="52212">MKKIKISILVLFCVLIGSTNFLIGCKNNKAQVTQNSRKDEQKIKEEKYSKFSGLNLSKTDIKLKYKGEILNLKLPIYMDKNRYYVPVNNVLDKINVNYTIKQGKAHVENGDKKIDIDKNLANISGEKYKLRKDVILKEDIMYMSFFDFNKIMGLKANWNESEKTISLYKNKEQEKIENNKNKDSKIKPAFVRLEDITSNQRYKTPEALEKLRVISDYLYSKKIPFHVAWVPRYLDPKNNIDDDASRDFNIHNANFVYTLDYFIDRGGIIGLHGYTHQSGAEVSIDGIEFDETRNNDESIIRERVQKAIQCAKVLDIPVGFFESAHYSATNEETKIIEQYFNYMYDPPKFASMGNIAKRKSQGKTVTYIPTPLDYVDGVKHADKVIEKINNLDEGTLGSFFYHPSIESSFIKFKNNKDGSVEYTYEDNSPLKKIVEAFEQNNYEFKKITEI</sequence>
<dbReference type="SUPFAM" id="SSF55383">
    <property type="entry name" value="Copper amine oxidase, domain N"/>
    <property type="match status" value="1"/>
</dbReference>
<evidence type="ECO:0000313" key="3">
    <source>
        <dbReference type="Proteomes" id="UP000032250"/>
    </source>
</evidence>
<reference evidence="2 3" key="1">
    <citation type="submission" date="2014-06" db="EMBL/GenBank/DDBJ databases">
        <title>Genome characterization of distinct group I Clostridium botulinum lineages.</title>
        <authorList>
            <person name="Giordani F."/>
            <person name="Anselmo A."/>
            <person name="Fillo S."/>
            <person name="Palozzi A.M."/>
            <person name="Fortunato A."/>
            <person name="Gentile B."/>
            <person name="Ciammaruconi A."/>
            <person name="Anniballi F."/>
            <person name="De Medici D."/>
            <person name="Lista F."/>
        </authorList>
    </citation>
    <scope>NUCLEOTIDE SEQUENCE [LARGE SCALE GENOMIC DNA]</scope>
    <source>
        <strain evidence="2 3">B2 450</strain>
    </source>
</reference>
<proteinExistence type="predicted"/>
<dbReference type="OrthoDB" id="2339428at2"/>
<dbReference type="Proteomes" id="UP000032250">
    <property type="component" value="Unassembled WGS sequence"/>
</dbReference>
<dbReference type="RefSeq" id="WP_043031603.1">
    <property type="nucleotide sequence ID" value="NZ_JXSU01000007.1"/>
</dbReference>
<dbReference type="Pfam" id="PF07833">
    <property type="entry name" value="Cu_amine_oxidN1"/>
    <property type="match status" value="1"/>
</dbReference>
<dbReference type="PATRIC" id="fig|1379739.3.peg.1158"/>
<dbReference type="EMBL" id="JXSU01000007">
    <property type="protein sequence ID" value="KIS22818.1"/>
    <property type="molecule type" value="Genomic_DNA"/>
</dbReference>
<accession>A0A0D0ZVW1</accession>
<dbReference type="InterPro" id="IPR036582">
    <property type="entry name" value="Mao_N_sf"/>
</dbReference>
<gene>
    <name evidence="2" type="ORF">N495_04195</name>
</gene>
<dbReference type="AlphaFoldDB" id="A0A0D0ZVW1"/>
<dbReference type="Pfam" id="PF10096">
    <property type="entry name" value="DUF2334"/>
    <property type="match status" value="1"/>
</dbReference>
<feature type="domain" description="Copper amine oxidase-like N-terminal" evidence="1">
    <location>
        <begin position="67"/>
        <end position="166"/>
    </location>
</feature>
<evidence type="ECO:0000313" key="2">
    <source>
        <dbReference type="EMBL" id="KIS22818.1"/>
    </source>
</evidence>
<dbReference type="PROSITE" id="PS51257">
    <property type="entry name" value="PROKAR_LIPOPROTEIN"/>
    <property type="match status" value="1"/>
</dbReference>
<name>A0A0D0ZVW1_CLOBO</name>
<dbReference type="InterPro" id="IPR018763">
    <property type="entry name" value="DUF2334"/>
</dbReference>